<comment type="subcellular location">
    <subcellularLocation>
        <location evidence="1">Membrane</location>
        <topology evidence="1">Multi-pass membrane protein</topology>
    </subcellularLocation>
</comment>
<evidence type="ECO:0000256" key="3">
    <source>
        <dbReference type="ARBA" id="ARBA00022692"/>
    </source>
</evidence>
<comment type="caution">
    <text evidence="9">The sequence shown here is derived from an EMBL/GenBank/DDBJ whole genome shotgun (WGS) entry which is preliminary data.</text>
</comment>
<evidence type="ECO:0000256" key="7">
    <source>
        <dbReference type="SAM" id="Phobius"/>
    </source>
</evidence>
<dbReference type="InterPro" id="IPR058533">
    <property type="entry name" value="Cation_efflux_TM"/>
</dbReference>
<reference evidence="9" key="1">
    <citation type="journal article" date="2020" name="mSystems">
        <title>Genome- and Community-Level Interaction Insights into Carbon Utilization and Element Cycling Functions of Hydrothermarchaeota in Hydrothermal Sediment.</title>
        <authorList>
            <person name="Zhou Z."/>
            <person name="Liu Y."/>
            <person name="Xu W."/>
            <person name="Pan J."/>
            <person name="Luo Z.H."/>
            <person name="Li M."/>
        </authorList>
    </citation>
    <scope>NUCLEOTIDE SEQUENCE [LARGE SCALE GENOMIC DNA]</scope>
    <source>
        <strain evidence="9">SpSt-16</strain>
    </source>
</reference>
<feature type="transmembrane region" description="Helical" evidence="7">
    <location>
        <begin position="88"/>
        <end position="109"/>
    </location>
</feature>
<feature type="transmembrane region" description="Helical" evidence="7">
    <location>
        <begin position="129"/>
        <end position="148"/>
    </location>
</feature>
<dbReference type="Gene3D" id="1.20.1510.10">
    <property type="entry name" value="Cation efflux protein transmembrane domain"/>
    <property type="match status" value="1"/>
</dbReference>
<feature type="compositionally biased region" description="Basic residues" evidence="6">
    <location>
        <begin position="312"/>
        <end position="325"/>
    </location>
</feature>
<gene>
    <name evidence="9" type="ORF">ENO77_01915</name>
</gene>
<feature type="transmembrane region" description="Helical" evidence="7">
    <location>
        <begin position="28"/>
        <end position="53"/>
    </location>
</feature>
<feature type="compositionally biased region" description="Low complexity" evidence="6">
    <location>
        <begin position="359"/>
        <end position="372"/>
    </location>
</feature>
<dbReference type="GO" id="GO:0008324">
    <property type="term" value="F:monoatomic cation transmembrane transporter activity"/>
    <property type="evidence" value="ECO:0007669"/>
    <property type="project" value="InterPro"/>
</dbReference>
<keyword evidence="4 7" id="KW-1133">Transmembrane helix</keyword>
<dbReference type="PANTHER" id="PTHR43840">
    <property type="entry name" value="MITOCHONDRIAL METAL TRANSPORTER 1-RELATED"/>
    <property type="match status" value="1"/>
</dbReference>
<dbReference type="GO" id="GO:0016020">
    <property type="term" value="C:membrane"/>
    <property type="evidence" value="ECO:0007669"/>
    <property type="project" value="UniProtKB-SubCell"/>
</dbReference>
<organism evidence="9">
    <name type="scientific">Ignisphaera aggregans</name>
    <dbReference type="NCBI Taxonomy" id="334771"/>
    <lineage>
        <taxon>Archaea</taxon>
        <taxon>Thermoproteota</taxon>
        <taxon>Thermoprotei</taxon>
        <taxon>Desulfurococcales</taxon>
        <taxon>Desulfurococcaceae</taxon>
        <taxon>Ignisphaera</taxon>
    </lineage>
</organism>
<dbReference type="Pfam" id="PF01545">
    <property type="entry name" value="Cation_efflux"/>
    <property type="match status" value="1"/>
</dbReference>
<protein>
    <recommendedName>
        <fullName evidence="8">Cation efflux protein transmembrane domain-containing protein</fullName>
    </recommendedName>
</protein>
<evidence type="ECO:0000256" key="2">
    <source>
        <dbReference type="ARBA" id="ARBA00022448"/>
    </source>
</evidence>
<dbReference type="EMBL" id="DSGT01000006">
    <property type="protein sequence ID" value="HEW52916.1"/>
    <property type="molecule type" value="Genomic_DNA"/>
</dbReference>
<dbReference type="SUPFAM" id="SSF161111">
    <property type="entry name" value="Cation efflux protein transmembrane domain-like"/>
    <property type="match status" value="1"/>
</dbReference>
<keyword evidence="3 7" id="KW-0812">Transmembrane</keyword>
<keyword evidence="5 7" id="KW-0472">Membrane</keyword>
<accession>A0A7C2ZC16</accession>
<feature type="region of interest" description="Disordered" evidence="6">
    <location>
        <begin position="312"/>
        <end position="372"/>
    </location>
</feature>
<evidence type="ECO:0000256" key="5">
    <source>
        <dbReference type="ARBA" id="ARBA00023136"/>
    </source>
</evidence>
<dbReference type="InterPro" id="IPR050291">
    <property type="entry name" value="CDF_Transporter"/>
</dbReference>
<feature type="compositionally biased region" description="Polar residues" evidence="6">
    <location>
        <begin position="326"/>
        <end position="337"/>
    </location>
</feature>
<sequence length="372" mass="41718">MDYGVSRVPVSISEAVYRYRETYRVVRVAVLLSFIGLSVELFFALWSSSIILYTDVLHWAMDGALELVVMITAYVISKIYRRIKWNIFALESLLILMLVVAVFAFYITVLVDYVSSYVGSSLGPTTTNPYLALVTGFGGSLTLITFYVERRAYKRLRTEILRADSTHALIDVVVAVIASIGIVITAYTRDSTVEFVVVLFVLFAAIQTLGNLAKDALKSILGFEADPQLKVLLISRLSELNRSGVKIGEVELRKMGTFYVAKIKIYLDPRITIGEAHRLRKTVNIICREVSDLIYHVDVMFYPMKRLMRTGKRKGLGGKVPRKPQHQPSNQPSNVNVEPSHENPGVFKYGKPSLHVPKTSPSSSTSSFNIFM</sequence>
<evidence type="ECO:0000256" key="4">
    <source>
        <dbReference type="ARBA" id="ARBA00022989"/>
    </source>
</evidence>
<dbReference type="AlphaFoldDB" id="A0A7C2ZC16"/>
<name>A0A7C2ZC16_9CREN</name>
<dbReference type="InterPro" id="IPR027469">
    <property type="entry name" value="Cation_efflux_TMD_sf"/>
</dbReference>
<dbReference type="SUPFAM" id="SSF160240">
    <property type="entry name" value="Cation efflux protein cytoplasmic domain-like"/>
    <property type="match status" value="1"/>
</dbReference>
<feature type="transmembrane region" description="Helical" evidence="7">
    <location>
        <begin position="168"/>
        <end position="187"/>
    </location>
</feature>
<feature type="domain" description="Cation efflux protein transmembrane" evidence="8">
    <location>
        <begin position="27"/>
        <end position="221"/>
    </location>
</feature>
<feature type="transmembrane region" description="Helical" evidence="7">
    <location>
        <begin position="59"/>
        <end position="76"/>
    </location>
</feature>
<dbReference type="PANTHER" id="PTHR43840:SF30">
    <property type="entry name" value="TRANSPORT PROTEIN, HYPOTHETICAL"/>
    <property type="match status" value="1"/>
</dbReference>
<proteinExistence type="predicted"/>
<dbReference type="InterPro" id="IPR036837">
    <property type="entry name" value="Cation_efflux_CTD_sf"/>
</dbReference>
<evidence type="ECO:0000256" key="6">
    <source>
        <dbReference type="SAM" id="MobiDB-lite"/>
    </source>
</evidence>
<keyword evidence="2" id="KW-0813">Transport</keyword>
<evidence type="ECO:0000259" key="8">
    <source>
        <dbReference type="Pfam" id="PF01545"/>
    </source>
</evidence>
<evidence type="ECO:0000313" key="9">
    <source>
        <dbReference type="EMBL" id="HEW52916.1"/>
    </source>
</evidence>
<feature type="transmembrane region" description="Helical" evidence="7">
    <location>
        <begin position="193"/>
        <end position="213"/>
    </location>
</feature>
<evidence type="ECO:0000256" key="1">
    <source>
        <dbReference type="ARBA" id="ARBA00004141"/>
    </source>
</evidence>